<evidence type="ECO:0000256" key="1">
    <source>
        <dbReference type="ARBA" id="ARBA00022475"/>
    </source>
</evidence>
<evidence type="ECO:0000256" key="4">
    <source>
        <dbReference type="ARBA" id="ARBA00023139"/>
    </source>
</evidence>
<keyword evidence="4" id="KW-0564">Palmitate</keyword>
<name>A0A7M2RK51_9FIRM</name>
<organism evidence="8 9">
    <name type="scientific">Blautia liquoris</name>
    <dbReference type="NCBI Taxonomy" id="2779518"/>
    <lineage>
        <taxon>Bacteria</taxon>
        <taxon>Bacillati</taxon>
        <taxon>Bacillota</taxon>
        <taxon>Clostridia</taxon>
        <taxon>Lachnospirales</taxon>
        <taxon>Lachnospiraceae</taxon>
        <taxon>Blautia</taxon>
    </lineage>
</organism>
<feature type="signal peptide" evidence="7">
    <location>
        <begin position="1"/>
        <end position="20"/>
    </location>
</feature>
<dbReference type="PANTHER" id="PTHR43649">
    <property type="entry name" value="ARABINOSE-BINDING PROTEIN-RELATED"/>
    <property type="match status" value="1"/>
</dbReference>
<protein>
    <submittedName>
        <fullName evidence="8">Extracellular solute-binding protein</fullName>
    </submittedName>
</protein>
<dbReference type="PANTHER" id="PTHR43649:SF33">
    <property type="entry name" value="POLYGALACTURONAN_RHAMNOGALACTURONAN-BINDING PROTEIN YTCQ"/>
    <property type="match status" value="1"/>
</dbReference>
<evidence type="ECO:0000256" key="7">
    <source>
        <dbReference type="SAM" id="SignalP"/>
    </source>
</evidence>
<evidence type="ECO:0000313" key="8">
    <source>
        <dbReference type="EMBL" id="QOV20716.1"/>
    </source>
</evidence>
<dbReference type="EMBL" id="CP063304">
    <property type="protein sequence ID" value="QOV20716.1"/>
    <property type="molecule type" value="Genomic_DNA"/>
</dbReference>
<dbReference type="Proteomes" id="UP000593601">
    <property type="component" value="Chromosome"/>
</dbReference>
<dbReference type="Pfam" id="PF13416">
    <property type="entry name" value="SBP_bac_8"/>
    <property type="match status" value="1"/>
</dbReference>
<dbReference type="SUPFAM" id="SSF53850">
    <property type="entry name" value="Periplasmic binding protein-like II"/>
    <property type="match status" value="1"/>
</dbReference>
<dbReference type="KEGG" id="bliq:INP51_07285"/>
<dbReference type="Gene3D" id="3.40.190.10">
    <property type="entry name" value="Periplasmic binding protein-like II"/>
    <property type="match status" value="2"/>
</dbReference>
<keyword evidence="3" id="KW-0472">Membrane</keyword>
<feature type="region of interest" description="Disordered" evidence="6">
    <location>
        <begin position="24"/>
        <end position="52"/>
    </location>
</feature>
<gene>
    <name evidence="8" type="ORF">INP51_07285</name>
</gene>
<sequence>MKRKAISLLLVALTCATALTGCGGNDSKEGKGKKNNKESSTVSEDTVDENGKVNGLMNKEGLPLVDNPGDYKFSIFVDNSNESDEFYMLNEFKEQTNVDVDLRRFPFETATERLNLDLNSGDYADVLGGWTLSDSMILTYGVQQGVFIPLEDIFKNYCPNIERILDLPGVREQMTAPDGHIYGIPYVTGDTTVAYSPWINERWLKNVNKEMPKTTDEFEDVLKAFKDQDANGNGDPNDEIPFSADPNNKHIEAMAGYFGMPMNKYGVAVKDGKVVYGGASKEYREFLSWFHKLFKEGLIDTELFTQDSATWEGKGNKDLYGSSIAYGSNEFSGIVMDDPTQKSEFSALPVLNTDKEGIWLRDTDGFSTFRAQAVITDNAKNPEIICRWFDNAFELENGIGCNKGPVGVNVIKEGEDYVIKDITTFPADEQERLSWGNLWIQELPKYLPADFEFKEENPAYDEKKALEEQYEPDLTKDIITDNWIPLEDIDRFSDISTALTDYFNQQQAMFVMGEQDVDDDASWDTYVEGLKSLGLEDWVKMRELDGIAE</sequence>
<keyword evidence="5" id="KW-0449">Lipoprotein</keyword>
<dbReference type="InterPro" id="IPR050490">
    <property type="entry name" value="Bact_solute-bd_prot1"/>
</dbReference>
<keyword evidence="1" id="KW-1003">Cell membrane</keyword>
<reference evidence="8 9" key="1">
    <citation type="submission" date="2020-10" db="EMBL/GenBank/DDBJ databases">
        <title>Blautia liquoris sp.nov., isolated from the mud in a fermentation cellar used for the production of Chinese strong-flavoured liquor.</title>
        <authorList>
            <person name="Lu L."/>
        </authorList>
    </citation>
    <scope>NUCLEOTIDE SEQUENCE [LARGE SCALE GENOMIC DNA]</scope>
    <source>
        <strain evidence="8 9">LZLJ-3</strain>
    </source>
</reference>
<dbReference type="AlphaFoldDB" id="A0A7M2RK51"/>
<dbReference type="InterPro" id="IPR006059">
    <property type="entry name" value="SBP"/>
</dbReference>
<keyword evidence="9" id="KW-1185">Reference proteome</keyword>
<feature type="compositionally biased region" description="Basic and acidic residues" evidence="6">
    <location>
        <begin position="26"/>
        <end position="37"/>
    </location>
</feature>
<keyword evidence="2 7" id="KW-0732">Signal</keyword>
<evidence type="ECO:0000256" key="2">
    <source>
        <dbReference type="ARBA" id="ARBA00022729"/>
    </source>
</evidence>
<proteinExistence type="predicted"/>
<dbReference type="PROSITE" id="PS51257">
    <property type="entry name" value="PROKAR_LIPOPROTEIN"/>
    <property type="match status" value="1"/>
</dbReference>
<evidence type="ECO:0000256" key="3">
    <source>
        <dbReference type="ARBA" id="ARBA00023136"/>
    </source>
</evidence>
<feature type="chain" id="PRO_5038380084" evidence="7">
    <location>
        <begin position="21"/>
        <end position="549"/>
    </location>
</feature>
<accession>A0A7M2RK51</accession>
<evidence type="ECO:0000256" key="5">
    <source>
        <dbReference type="ARBA" id="ARBA00023288"/>
    </source>
</evidence>
<dbReference type="RefSeq" id="WP_193737030.1">
    <property type="nucleotide sequence ID" value="NZ_CP063304.1"/>
</dbReference>
<evidence type="ECO:0000256" key="6">
    <source>
        <dbReference type="SAM" id="MobiDB-lite"/>
    </source>
</evidence>
<evidence type="ECO:0000313" key="9">
    <source>
        <dbReference type="Proteomes" id="UP000593601"/>
    </source>
</evidence>